<accession>A0A5B7G7F7</accession>
<organism evidence="1 2">
    <name type="scientific">Portunus trituberculatus</name>
    <name type="common">Swimming crab</name>
    <name type="synonym">Neptunus trituberculatus</name>
    <dbReference type="NCBI Taxonomy" id="210409"/>
    <lineage>
        <taxon>Eukaryota</taxon>
        <taxon>Metazoa</taxon>
        <taxon>Ecdysozoa</taxon>
        <taxon>Arthropoda</taxon>
        <taxon>Crustacea</taxon>
        <taxon>Multicrustacea</taxon>
        <taxon>Malacostraca</taxon>
        <taxon>Eumalacostraca</taxon>
        <taxon>Eucarida</taxon>
        <taxon>Decapoda</taxon>
        <taxon>Pleocyemata</taxon>
        <taxon>Brachyura</taxon>
        <taxon>Eubrachyura</taxon>
        <taxon>Portunoidea</taxon>
        <taxon>Portunidae</taxon>
        <taxon>Portuninae</taxon>
        <taxon>Portunus</taxon>
    </lineage>
</organism>
<name>A0A5B7G7F7_PORTR</name>
<sequence length="68" mass="7978">MARWKGSERFEEWSLTPKTNISDKMTRKNRVEWIVAKLEAMKLTGKEVYNDIFVSIIVNALPKDFYPG</sequence>
<dbReference type="AlphaFoldDB" id="A0A5B7G7F7"/>
<evidence type="ECO:0000313" key="2">
    <source>
        <dbReference type="Proteomes" id="UP000324222"/>
    </source>
</evidence>
<protein>
    <submittedName>
        <fullName evidence="1">Uncharacterized protein</fullName>
    </submittedName>
</protein>
<gene>
    <name evidence="1" type="ORF">E2C01_050133</name>
</gene>
<reference evidence="1 2" key="1">
    <citation type="submission" date="2019-05" db="EMBL/GenBank/DDBJ databases">
        <title>Another draft genome of Portunus trituberculatus and its Hox gene families provides insights of decapod evolution.</title>
        <authorList>
            <person name="Jeong J.-H."/>
            <person name="Song I."/>
            <person name="Kim S."/>
            <person name="Choi T."/>
            <person name="Kim D."/>
            <person name="Ryu S."/>
            <person name="Kim W."/>
        </authorList>
    </citation>
    <scope>NUCLEOTIDE SEQUENCE [LARGE SCALE GENOMIC DNA]</scope>
    <source>
        <tissue evidence="1">Muscle</tissue>
    </source>
</reference>
<keyword evidence="2" id="KW-1185">Reference proteome</keyword>
<comment type="caution">
    <text evidence="1">The sequence shown here is derived from an EMBL/GenBank/DDBJ whole genome shotgun (WGS) entry which is preliminary data.</text>
</comment>
<dbReference type="EMBL" id="VSRR010013754">
    <property type="protein sequence ID" value="MPC56180.1"/>
    <property type="molecule type" value="Genomic_DNA"/>
</dbReference>
<proteinExistence type="predicted"/>
<evidence type="ECO:0000313" key="1">
    <source>
        <dbReference type="EMBL" id="MPC56180.1"/>
    </source>
</evidence>
<dbReference type="Proteomes" id="UP000324222">
    <property type="component" value="Unassembled WGS sequence"/>
</dbReference>